<keyword evidence="3" id="KW-1185">Reference proteome</keyword>
<gene>
    <name evidence="2" type="ORF">L873DRAFT_1840071</name>
</gene>
<dbReference type="AlphaFoldDB" id="A0A3N4K3D6"/>
<evidence type="ECO:0000313" key="2">
    <source>
        <dbReference type="EMBL" id="RPB05080.1"/>
    </source>
</evidence>
<sequence length="335" mass="38399">MSSWLRGSKTSGPKRTPTLEAPAPAQSQYMTPFMLPRISGNSSILKIAVTDDEVEYDASTILTAEVQLQIIRLIDEIDRWYFLDNGNEETVIEKIKERLKGGASEAWLKSLAMCPLFPVTVNTIRQRLFQEFHVEGWKELMELRYGVGASEEDGLIYASVEDGGRMPEYYFGSEFKMKLGYLEDIEKLRDQVKARNDEIGALKAVVKEVEEVRKADQLKHETNFHMTSEALARVSEAVITNITRVESKVLKELEKMRLEENTRHPSKFTRVAQGDPEFPIYNRTICVPYLSSRLATRPKLILDAANLARKRIEMNMVNKRVEHLQEEKEPEAEID</sequence>
<dbReference type="EMBL" id="ML120354">
    <property type="protein sequence ID" value="RPB05080.1"/>
    <property type="molecule type" value="Genomic_DNA"/>
</dbReference>
<dbReference type="Proteomes" id="UP000276215">
    <property type="component" value="Unassembled WGS sequence"/>
</dbReference>
<evidence type="ECO:0000313" key="3">
    <source>
        <dbReference type="Proteomes" id="UP000276215"/>
    </source>
</evidence>
<dbReference type="OrthoDB" id="5404006at2759"/>
<reference evidence="2 3" key="1">
    <citation type="journal article" date="2018" name="Nat. Ecol. Evol.">
        <title>Pezizomycetes genomes reveal the molecular basis of ectomycorrhizal truffle lifestyle.</title>
        <authorList>
            <person name="Murat C."/>
            <person name="Payen T."/>
            <person name="Noel B."/>
            <person name="Kuo A."/>
            <person name="Morin E."/>
            <person name="Chen J."/>
            <person name="Kohler A."/>
            <person name="Krizsan K."/>
            <person name="Balestrini R."/>
            <person name="Da Silva C."/>
            <person name="Montanini B."/>
            <person name="Hainaut M."/>
            <person name="Levati E."/>
            <person name="Barry K.W."/>
            <person name="Belfiori B."/>
            <person name="Cichocki N."/>
            <person name="Clum A."/>
            <person name="Dockter R.B."/>
            <person name="Fauchery L."/>
            <person name="Guy J."/>
            <person name="Iotti M."/>
            <person name="Le Tacon F."/>
            <person name="Lindquist E.A."/>
            <person name="Lipzen A."/>
            <person name="Malagnac F."/>
            <person name="Mello A."/>
            <person name="Molinier V."/>
            <person name="Miyauchi S."/>
            <person name="Poulain J."/>
            <person name="Riccioni C."/>
            <person name="Rubini A."/>
            <person name="Sitrit Y."/>
            <person name="Splivallo R."/>
            <person name="Traeger S."/>
            <person name="Wang M."/>
            <person name="Zifcakova L."/>
            <person name="Wipf D."/>
            <person name="Zambonelli A."/>
            <person name="Paolocci F."/>
            <person name="Nowrousian M."/>
            <person name="Ottonello S."/>
            <person name="Baldrian P."/>
            <person name="Spatafora J.W."/>
            <person name="Henrissat B."/>
            <person name="Nagy L.G."/>
            <person name="Aury J.M."/>
            <person name="Wincker P."/>
            <person name="Grigoriev I.V."/>
            <person name="Bonfante P."/>
            <person name="Martin F.M."/>
        </authorList>
    </citation>
    <scope>NUCLEOTIDE SEQUENCE [LARGE SCALE GENOMIC DNA]</scope>
    <source>
        <strain evidence="2 3">120613-1</strain>
    </source>
</reference>
<name>A0A3N4K3D6_9PEZI</name>
<feature type="compositionally biased region" description="Polar residues" evidence="1">
    <location>
        <begin position="1"/>
        <end position="13"/>
    </location>
</feature>
<proteinExistence type="predicted"/>
<evidence type="ECO:0000256" key="1">
    <source>
        <dbReference type="SAM" id="MobiDB-lite"/>
    </source>
</evidence>
<accession>A0A3N4K3D6</accession>
<protein>
    <submittedName>
        <fullName evidence="2">Uncharacterized protein</fullName>
    </submittedName>
</protein>
<feature type="region of interest" description="Disordered" evidence="1">
    <location>
        <begin position="1"/>
        <end position="23"/>
    </location>
</feature>
<organism evidence="2 3">
    <name type="scientific">Choiromyces venosus 120613-1</name>
    <dbReference type="NCBI Taxonomy" id="1336337"/>
    <lineage>
        <taxon>Eukaryota</taxon>
        <taxon>Fungi</taxon>
        <taxon>Dikarya</taxon>
        <taxon>Ascomycota</taxon>
        <taxon>Pezizomycotina</taxon>
        <taxon>Pezizomycetes</taxon>
        <taxon>Pezizales</taxon>
        <taxon>Tuberaceae</taxon>
        <taxon>Choiromyces</taxon>
    </lineage>
</organism>